<evidence type="ECO:0000313" key="2">
    <source>
        <dbReference type="EMBL" id="GGI52629.1"/>
    </source>
</evidence>
<dbReference type="AlphaFoldDB" id="A0A917JCK0"/>
<reference evidence="2" key="2">
    <citation type="submission" date="2020-09" db="EMBL/GenBank/DDBJ databases">
        <authorList>
            <person name="Sun Q."/>
            <person name="Sedlacek I."/>
        </authorList>
    </citation>
    <scope>NUCLEOTIDE SEQUENCE</scope>
    <source>
        <strain evidence="2">CCM 8711</strain>
    </source>
</reference>
<evidence type="ECO:0000313" key="3">
    <source>
        <dbReference type="Proteomes" id="UP000662074"/>
    </source>
</evidence>
<keyword evidence="1" id="KW-0732">Signal</keyword>
<gene>
    <name evidence="2" type="ORF">GCM10011425_38410</name>
</gene>
<protein>
    <recommendedName>
        <fullName evidence="4">LTXXQ motif family protein</fullName>
    </recommendedName>
</protein>
<evidence type="ECO:0008006" key="4">
    <source>
        <dbReference type="Google" id="ProtNLM"/>
    </source>
</evidence>
<dbReference type="RefSeq" id="WP_188418738.1">
    <property type="nucleotide sequence ID" value="NZ_BMDO01000015.1"/>
</dbReference>
<organism evidence="2 3">
    <name type="scientific">Mucilaginibacter galii</name>
    <dbReference type="NCBI Taxonomy" id="2005073"/>
    <lineage>
        <taxon>Bacteria</taxon>
        <taxon>Pseudomonadati</taxon>
        <taxon>Bacteroidota</taxon>
        <taxon>Sphingobacteriia</taxon>
        <taxon>Sphingobacteriales</taxon>
        <taxon>Sphingobacteriaceae</taxon>
        <taxon>Mucilaginibacter</taxon>
    </lineage>
</organism>
<keyword evidence="3" id="KW-1185">Reference proteome</keyword>
<name>A0A917JCK0_9SPHI</name>
<reference evidence="2" key="1">
    <citation type="journal article" date="2014" name="Int. J. Syst. Evol. Microbiol.">
        <title>Complete genome sequence of Corynebacterium casei LMG S-19264T (=DSM 44701T), isolated from a smear-ripened cheese.</title>
        <authorList>
            <consortium name="US DOE Joint Genome Institute (JGI-PGF)"/>
            <person name="Walter F."/>
            <person name="Albersmeier A."/>
            <person name="Kalinowski J."/>
            <person name="Ruckert C."/>
        </authorList>
    </citation>
    <scope>NUCLEOTIDE SEQUENCE</scope>
    <source>
        <strain evidence="2">CCM 8711</strain>
    </source>
</reference>
<sequence>MKRIIMMIALVLGVTVFANAQTKVHKTPEQRATHQTVKLQKQLKLTADQSAKVKGILLARANKVDSLKQIAANGNRKAIKGQRKTIIQNTDQQLKSVLNATQQKSYEAFKASHKGKAGKKAAEKV</sequence>
<dbReference type="Proteomes" id="UP000662074">
    <property type="component" value="Unassembled WGS sequence"/>
</dbReference>
<dbReference type="EMBL" id="BMDO01000015">
    <property type="protein sequence ID" value="GGI52629.1"/>
    <property type="molecule type" value="Genomic_DNA"/>
</dbReference>
<accession>A0A917JCK0</accession>
<evidence type="ECO:0000256" key="1">
    <source>
        <dbReference type="SAM" id="SignalP"/>
    </source>
</evidence>
<feature type="signal peptide" evidence="1">
    <location>
        <begin position="1"/>
        <end position="20"/>
    </location>
</feature>
<comment type="caution">
    <text evidence="2">The sequence shown here is derived from an EMBL/GenBank/DDBJ whole genome shotgun (WGS) entry which is preliminary data.</text>
</comment>
<feature type="chain" id="PRO_5037885621" description="LTXXQ motif family protein" evidence="1">
    <location>
        <begin position="21"/>
        <end position="125"/>
    </location>
</feature>
<proteinExistence type="predicted"/>